<dbReference type="Pfam" id="PF02600">
    <property type="entry name" value="DsbB"/>
    <property type="match status" value="1"/>
</dbReference>
<keyword evidence="4 5" id="KW-0472">Membrane</keyword>
<organism evidence="6 7">
    <name type="scientific">Pseudoroseicyclus aestuarii</name>
    <dbReference type="NCBI Taxonomy" id="1795041"/>
    <lineage>
        <taxon>Bacteria</taxon>
        <taxon>Pseudomonadati</taxon>
        <taxon>Pseudomonadota</taxon>
        <taxon>Alphaproteobacteria</taxon>
        <taxon>Rhodobacterales</taxon>
        <taxon>Paracoccaceae</taxon>
        <taxon>Pseudoroseicyclus</taxon>
    </lineage>
</organism>
<dbReference type="InterPro" id="IPR024199">
    <property type="entry name" value="Uncharacterised_DsbB"/>
</dbReference>
<dbReference type="RefSeq" id="WP_110813081.1">
    <property type="nucleotide sequence ID" value="NZ_QJTE01000001.1"/>
</dbReference>
<dbReference type="EMBL" id="QJTE01000001">
    <property type="protein sequence ID" value="PYE86085.1"/>
    <property type="molecule type" value="Genomic_DNA"/>
</dbReference>
<dbReference type="InterPro" id="IPR003752">
    <property type="entry name" value="DiS_bond_form_DsbB/BdbC"/>
</dbReference>
<dbReference type="Gene3D" id="1.20.1550.10">
    <property type="entry name" value="DsbB-like"/>
    <property type="match status" value="1"/>
</dbReference>
<proteinExistence type="predicted"/>
<evidence type="ECO:0000256" key="5">
    <source>
        <dbReference type="SAM" id="Phobius"/>
    </source>
</evidence>
<evidence type="ECO:0000256" key="2">
    <source>
        <dbReference type="ARBA" id="ARBA00022692"/>
    </source>
</evidence>
<feature type="transmembrane region" description="Helical" evidence="5">
    <location>
        <begin position="63"/>
        <end position="81"/>
    </location>
</feature>
<accession>A0A318SXK5</accession>
<feature type="transmembrane region" description="Helical" evidence="5">
    <location>
        <begin position="132"/>
        <end position="150"/>
    </location>
</feature>
<dbReference type="AlphaFoldDB" id="A0A318SXK5"/>
<dbReference type="Proteomes" id="UP000248311">
    <property type="component" value="Unassembled WGS sequence"/>
</dbReference>
<name>A0A318SXK5_9RHOB</name>
<sequence>MSRRFPILIATLGSLFLLAAAYGFQFMGYPPCHLCWWQRYPHFAAIAIGLLALGIGGRWLPALGALAMVTTAGVGLFHTGVERGWWEGPASCTGTGQSLGSLSGSDLLSTTAAPRVIMCDQVSWEMLGLSMASWNMLASLVLLAFWIRAIQRS</sequence>
<dbReference type="GO" id="GO:0016020">
    <property type="term" value="C:membrane"/>
    <property type="evidence" value="ECO:0007669"/>
    <property type="project" value="UniProtKB-SubCell"/>
</dbReference>
<dbReference type="PIRSF" id="PIRSF033913">
    <property type="entry name" value="S-S_format_DsbB"/>
    <property type="match status" value="1"/>
</dbReference>
<evidence type="ECO:0000256" key="4">
    <source>
        <dbReference type="ARBA" id="ARBA00023136"/>
    </source>
</evidence>
<evidence type="ECO:0000313" key="7">
    <source>
        <dbReference type="Proteomes" id="UP000248311"/>
    </source>
</evidence>
<comment type="caution">
    <text evidence="6">The sequence shown here is derived from an EMBL/GenBank/DDBJ whole genome shotgun (WGS) entry which is preliminary data.</text>
</comment>
<dbReference type="GO" id="GO:0015035">
    <property type="term" value="F:protein-disulfide reductase activity"/>
    <property type="evidence" value="ECO:0007669"/>
    <property type="project" value="InterPro"/>
</dbReference>
<evidence type="ECO:0000256" key="1">
    <source>
        <dbReference type="ARBA" id="ARBA00004141"/>
    </source>
</evidence>
<keyword evidence="3 5" id="KW-1133">Transmembrane helix</keyword>
<dbReference type="InterPro" id="IPR023380">
    <property type="entry name" value="DsbB-like_sf"/>
</dbReference>
<comment type="subcellular location">
    <subcellularLocation>
        <location evidence="1">Membrane</location>
        <topology evidence="1">Multi-pass membrane protein</topology>
    </subcellularLocation>
</comment>
<dbReference type="SUPFAM" id="SSF158442">
    <property type="entry name" value="DsbB-like"/>
    <property type="match status" value="1"/>
</dbReference>
<reference evidence="6 7" key="1">
    <citation type="submission" date="2018-06" db="EMBL/GenBank/DDBJ databases">
        <title>Genomic Encyclopedia of Type Strains, Phase III (KMG-III): the genomes of soil and plant-associated and newly described type strains.</title>
        <authorList>
            <person name="Whitman W."/>
        </authorList>
    </citation>
    <scope>NUCLEOTIDE SEQUENCE [LARGE SCALE GENOMIC DNA]</scope>
    <source>
        <strain evidence="6 7">CECT 9025</strain>
    </source>
</reference>
<keyword evidence="2 5" id="KW-0812">Transmembrane</keyword>
<keyword evidence="7" id="KW-1185">Reference proteome</keyword>
<dbReference type="GO" id="GO:0006457">
    <property type="term" value="P:protein folding"/>
    <property type="evidence" value="ECO:0007669"/>
    <property type="project" value="InterPro"/>
</dbReference>
<protein>
    <submittedName>
        <fullName evidence="6">Disulfide bond formation protein DsbB</fullName>
    </submittedName>
</protein>
<dbReference type="OrthoDB" id="9808637at2"/>
<feature type="transmembrane region" description="Helical" evidence="5">
    <location>
        <begin position="39"/>
        <end position="56"/>
    </location>
</feature>
<evidence type="ECO:0000256" key="3">
    <source>
        <dbReference type="ARBA" id="ARBA00022989"/>
    </source>
</evidence>
<gene>
    <name evidence="6" type="ORF">DFP88_101760</name>
</gene>
<evidence type="ECO:0000313" key="6">
    <source>
        <dbReference type="EMBL" id="PYE86085.1"/>
    </source>
</evidence>